<proteinExistence type="predicted"/>
<name>A0ABP4RJ11_9ACTN</name>
<gene>
    <name evidence="1" type="ORF">GCM10009733_054810</name>
</gene>
<evidence type="ECO:0000313" key="1">
    <source>
        <dbReference type="EMBL" id="GAA1650805.1"/>
    </source>
</evidence>
<comment type="caution">
    <text evidence="1">The sequence shown here is derived from an EMBL/GenBank/DDBJ whole genome shotgun (WGS) entry which is preliminary data.</text>
</comment>
<organism evidence="1 2">
    <name type="scientific">Nonomuraea maheshkhaliensis</name>
    <dbReference type="NCBI Taxonomy" id="419590"/>
    <lineage>
        <taxon>Bacteria</taxon>
        <taxon>Bacillati</taxon>
        <taxon>Actinomycetota</taxon>
        <taxon>Actinomycetes</taxon>
        <taxon>Streptosporangiales</taxon>
        <taxon>Streptosporangiaceae</taxon>
        <taxon>Nonomuraea</taxon>
    </lineage>
</organism>
<accession>A0ABP4RJ11</accession>
<reference evidence="2" key="1">
    <citation type="journal article" date="2019" name="Int. J. Syst. Evol. Microbiol.">
        <title>The Global Catalogue of Microorganisms (GCM) 10K type strain sequencing project: providing services to taxonomists for standard genome sequencing and annotation.</title>
        <authorList>
            <consortium name="The Broad Institute Genomics Platform"/>
            <consortium name="The Broad Institute Genome Sequencing Center for Infectious Disease"/>
            <person name="Wu L."/>
            <person name="Ma J."/>
        </authorList>
    </citation>
    <scope>NUCLEOTIDE SEQUENCE [LARGE SCALE GENOMIC DNA]</scope>
    <source>
        <strain evidence="2">JCM 13929</strain>
    </source>
</reference>
<keyword evidence="2" id="KW-1185">Reference proteome</keyword>
<dbReference type="Proteomes" id="UP001500064">
    <property type="component" value="Unassembled WGS sequence"/>
</dbReference>
<protein>
    <submittedName>
        <fullName evidence="1">Uncharacterized protein</fullName>
    </submittedName>
</protein>
<dbReference type="EMBL" id="BAAAMU010000043">
    <property type="protein sequence ID" value="GAA1650805.1"/>
    <property type="molecule type" value="Genomic_DNA"/>
</dbReference>
<evidence type="ECO:0000313" key="2">
    <source>
        <dbReference type="Proteomes" id="UP001500064"/>
    </source>
</evidence>
<sequence>MLSLAAAGQAQAAAAPVPGAVTAIDCVLGAGVVLPSAASPSRLICVGGLYNNSPIGGLA</sequence>